<sequence>MVVPVLLAYILSATRTSRHPSSRQPLMVQIYIKAMMIALNQLRRTADGAIPAVASLYANDYPTLSKSLGVAIGVDWYSTRFLTHLITNLAAERLDVRYTIVVLYVILADTLLRNAFI</sequence>
<gene>
    <name evidence="1" type="ORF">M422DRAFT_257529</name>
</gene>
<dbReference type="Proteomes" id="UP000054279">
    <property type="component" value="Unassembled WGS sequence"/>
</dbReference>
<dbReference type="AlphaFoldDB" id="A0A0C9VNP5"/>
<reference evidence="1 2" key="1">
    <citation type="submission" date="2014-06" db="EMBL/GenBank/DDBJ databases">
        <title>Evolutionary Origins and Diversification of the Mycorrhizal Mutualists.</title>
        <authorList>
            <consortium name="DOE Joint Genome Institute"/>
            <consortium name="Mycorrhizal Genomics Consortium"/>
            <person name="Kohler A."/>
            <person name="Kuo A."/>
            <person name="Nagy L.G."/>
            <person name="Floudas D."/>
            <person name="Copeland A."/>
            <person name="Barry K.W."/>
            <person name="Cichocki N."/>
            <person name="Veneault-Fourrey C."/>
            <person name="LaButti K."/>
            <person name="Lindquist E.A."/>
            <person name="Lipzen A."/>
            <person name="Lundell T."/>
            <person name="Morin E."/>
            <person name="Murat C."/>
            <person name="Riley R."/>
            <person name="Ohm R."/>
            <person name="Sun H."/>
            <person name="Tunlid A."/>
            <person name="Henrissat B."/>
            <person name="Grigoriev I.V."/>
            <person name="Hibbett D.S."/>
            <person name="Martin F."/>
        </authorList>
    </citation>
    <scope>NUCLEOTIDE SEQUENCE [LARGE SCALE GENOMIC DNA]</scope>
    <source>
        <strain evidence="1 2">SS14</strain>
    </source>
</reference>
<proteinExistence type="predicted"/>
<organism evidence="1 2">
    <name type="scientific">Sphaerobolus stellatus (strain SS14)</name>
    <dbReference type="NCBI Taxonomy" id="990650"/>
    <lineage>
        <taxon>Eukaryota</taxon>
        <taxon>Fungi</taxon>
        <taxon>Dikarya</taxon>
        <taxon>Basidiomycota</taxon>
        <taxon>Agaricomycotina</taxon>
        <taxon>Agaricomycetes</taxon>
        <taxon>Phallomycetidae</taxon>
        <taxon>Geastrales</taxon>
        <taxon>Sphaerobolaceae</taxon>
        <taxon>Sphaerobolus</taxon>
    </lineage>
</organism>
<name>A0A0C9VNP5_SPHS4</name>
<dbReference type="EMBL" id="KN837150">
    <property type="protein sequence ID" value="KIJ39705.1"/>
    <property type="molecule type" value="Genomic_DNA"/>
</dbReference>
<accession>A0A0C9VNP5</accession>
<evidence type="ECO:0000313" key="2">
    <source>
        <dbReference type="Proteomes" id="UP000054279"/>
    </source>
</evidence>
<dbReference type="HOGENOM" id="CLU_2086339_0_0_1"/>
<protein>
    <submittedName>
        <fullName evidence="1">Unplaced genomic scaffold SPHSTscaffold_75, whole genome shotgun sequence</fullName>
    </submittedName>
</protein>
<keyword evidence="2" id="KW-1185">Reference proteome</keyword>
<evidence type="ECO:0000313" key="1">
    <source>
        <dbReference type="EMBL" id="KIJ39705.1"/>
    </source>
</evidence>